<accession>A0ABT2F9D1</accession>
<gene>
    <name evidence="1" type="ORF">NXS09_00570</name>
</gene>
<evidence type="ECO:0000313" key="2">
    <source>
        <dbReference type="Proteomes" id="UP001166947"/>
    </source>
</evidence>
<comment type="caution">
    <text evidence="1">The sequence shown here is derived from an EMBL/GenBank/DDBJ whole genome shotgun (WGS) entry which is preliminary data.</text>
</comment>
<reference evidence="1" key="1">
    <citation type="submission" date="2022-08" db="EMBL/GenBank/DDBJ databases">
        <authorList>
            <person name="Volokhov D.V."/>
            <person name="Furtak V.A."/>
            <person name="Zagorodnyaya T.A."/>
        </authorList>
    </citation>
    <scope>NUCLEOTIDE SEQUENCE</scope>
    <source>
        <strain evidence="1">CSL10203-ORH2</strain>
    </source>
</reference>
<reference evidence="1" key="2">
    <citation type="journal article" date="2023" name="Curr. Microbiol.">
        <title>Neisseria montereyensis sp. nov., Isolated from Oropharynx of California Sea Lion (Zalophus californianus): Genomic, Phylogenetic, and Phenotypic Study.</title>
        <authorList>
            <person name="Volokhov D.V."/>
            <person name="Zagorodnyaya T.A."/>
            <person name="Furtak V.A."/>
            <person name="Nattanmai G."/>
            <person name="Randall L."/>
            <person name="Jose S."/>
            <person name="Gao Y."/>
            <person name="Gulland F.M."/>
            <person name="Eisenberg T."/>
            <person name="Delmonte P."/>
            <person name="Blom J."/>
            <person name="Mitchell K.K."/>
        </authorList>
    </citation>
    <scope>NUCLEOTIDE SEQUENCE</scope>
    <source>
        <strain evidence="1">CSL10203-ORH2</strain>
    </source>
</reference>
<keyword evidence="2" id="KW-1185">Reference proteome</keyword>
<sequence length="164" mass="18210">MQINRELQEKILRHLTECFPCFPNEDFYNELIEDYGQKEVVGTILYLQMHGMLECKENTYIHSTIPDVIWSLTKPTEKAFDFLADDGGLSAIIGVVTVKLHNDTIQELLAAKIEEADITKEEKNALKEVVGTVKGAALSTLTENLINSVSAASVVNLLKTIIGS</sequence>
<proteinExistence type="predicted"/>
<name>A0ABT2F9D1_9NEIS</name>
<dbReference type="Proteomes" id="UP001166947">
    <property type="component" value="Unassembled WGS sequence"/>
</dbReference>
<evidence type="ECO:0000313" key="1">
    <source>
        <dbReference type="EMBL" id="MCS4532794.1"/>
    </source>
</evidence>
<protein>
    <recommendedName>
        <fullName evidence="3">DUF2513 domain-containing protein</fullName>
    </recommendedName>
</protein>
<organism evidence="1 2">
    <name type="scientific">Neisseria montereyensis</name>
    <dbReference type="NCBI Taxonomy" id="2973938"/>
    <lineage>
        <taxon>Bacteria</taxon>
        <taxon>Pseudomonadati</taxon>
        <taxon>Pseudomonadota</taxon>
        <taxon>Betaproteobacteria</taxon>
        <taxon>Neisseriales</taxon>
        <taxon>Neisseriaceae</taxon>
        <taxon>Neisseria</taxon>
    </lineage>
</organism>
<evidence type="ECO:0008006" key="3">
    <source>
        <dbReference type="Google" id="ProtNLM"/>
    </source>
</evidence>
<dbReference type="RefSeq" id="WP_259290623.1">
    <property type="nucleotide sequence ID" value="NZ_JANUXW010000001.1"/>
</dbReference>
<dbReference type="EMBL" id="JANUXW010000001">
    <property type="protein sequence ID" value="MCS4532794.1"/>
    <property type="molecule type" value="Genomic_DNA"/>
</dbReference>